<evidence type="ECO:0000313" key="2">
    <source>
        <dbReference type="EMBL" id="CAB5221141.1"/>
    </source>
</evidence>
<gene>
    <name evidence="2" type="ORF">UFOVP240_89</name>
</gene>
<dbReference type="EMBL" id="LR798293">
    <property type="protein sequence ID" value="CAB5221141.1"/>
    <property type="molecule type" value="Genomic_DNA"/>
</dbReference>
<dbReference type="Gene3D" id="1.10.287.1080">
    <property type="entry name" value="MazG-like"/>
    <property type="match status" value="1"/>
</dbReference>
<organism evidence="2">
    <name type="scientific">uncultured Caudovirales phage</name>
    <dbReference type="NCBI Taxonomy" id="2100421"/>
    <lineage>
        <taxon>Viruses</taxon>
        <taxon>Duplodnaviria</taxon>
        <taxon>Heunggongvirae</taxon>
        <taxon>Uroviricota</taxon>
        <taxon>Caudoviricetes</taxon>
        <taxon>Peduoviridae</taxon>
        <taxon>Maltschvirus</taxon>
        <taxon>Maltschvirus maltsch</taxon>
    </lineage>
</organism>
<dbReference type="InterPro" id="IPR004518">
    <property type="entry name" value="MazG-like_dom"/>
</dbReference>
<keyword evidence="2" id="KW-0378">Hydrolase</keyword>
<dbReference type="SUPFAM" id="SSF101386">
    <property type="entry name" value="all-alpha NTP pyrophosphatases"/>
    <property type="match status" value="1"/>
</dbReference>
<accession>A0A6J7WT48</accession>
<proteinExistence type="predicted"/>
<feature type="domain" description="NTP pyrophosphohydrolase MazG-like" evidence="1">
    <location>
        <begin position="12"/>
        <end position="61"/>
    </location>
</feature>
<evidence type="ECO:0000259" key="1">
    <source>
        <dbReference type="Pfam" id="PF03819"/>
    </source>
</evidence>
<dbReference type="Pfam" id="PF03819">
    <property type="entry name" value="MazG"/>
    <property type="match status" value="1"/>
</dbReference>
<reference evidence="2" key="1">
    <citation type="submission" date="2020-05" db="EMBL/GenBank/DDBJ databases">
        <authorList>
            <person name="Chiriac C."/>
            <person name="Salcher M."/>
            <person name="Ghai R."/>
            <person name="Kavagutti S V."/>
        </authorList>
    </citation>
    <scope>NUCLEOTIDE SEQUENCE</scope>
</reference>
<name>A0A6J7WT48_9CAUD</name>
<protein>
    <submittedName>
        <fullName evidence="2">NTP pyrophosphohydrolase MazG, putative catalytic core</fullName>
    </submittedName>
</protein>
<dbReference type="GO" id="GO:0016787">
    <property type="term" value="F:hydrolase activity"/>
    <property type="evidence" value="ECO:0007669"/>
    <property type="project" value="UniProtKB-KW"/>
</dbReference>
<sequence length="97" mass="11013">MMKQKNAIDSEILLITQEECAEVSQAISKVFRFGMEDAHPVTKINNREHLEEEIGDLMCMIDLLIDNGIVSEAACLAAKNEKLNKLMTWSNIFKEEV</sequence>